<accession>A0ACB8TS95</accession>
<protein>
    <submittedName>
        <fullName evidence="1">Golgi CORVET complex core vacuolar protein 8-domain-containing protein</fullName>
    </submittedName>
</protein>
<dbReference type="Proteomes" id="UP001055072">
    <property type="component" value="Unassembled WGS sequence"/>
</dbReference>
<keyword evidence="2" id="KW-1185">Reference proteome</keyword>
<reference evidence="1" key="1">
    <citation type="journal article" date="2021" name="Environ. Microbiol.">
        <title>Gene family expansions and transcriptome signatures uncover fungal adaptations to wood decay.</title>
        <authorList>
            <person name="Hage H."/>
            <person name="Miyauchi S."/>
            <person name="Viragh M."/>
            <person name="Drula E."/>
            <person name="Min B."/>
            <person name="Chaduli D."/>
            <person name="Navarro D."/>
            <person name="Favel A."/>
            <person name="Norest M."/>
            <person name="Lesage-Meessen L."/>
            <person name="Balint B."/>
            <person name="Merenyi Z."/>
            <person name="de Eugenio L."/>
            <person name="Morin E."/>
            <person name="Martinez A.T."/>
            <person name="Baldrian P."/>
            <person name="Stursova M."/>
            <person name="Martinez M.J."/>
            <person name="Novotny C."/>
            <person name="Magnuson J.K."/>
            <person name="Spatafora J.W."/>
            <person name="Maurice S."/>
            <person name="Pangilinan J."/>
            <person name="Andreopoulos W."/>
            <person name="LaButti K."/>
            <person name="Hundley H."/>
            <person name="Na H."/>
            <person name="Kuo A."/>
            <person name="Barry K."/>
            <person name="Lipzen A."/>
            <person name="Henrissat B."/>
            <person name="Riley R."/>
            <person name="Ahrendt S."/>
            <person name="Nagy L.G."/>
            <person name="Grigoriev I.V."/>
            <person name="Martin F."/>
            <person name="Rosso M.N."/>
        </authorList>
    </citation>
    <scope>NUCLEOTIDE SEQUENCE</scope>
    <source>
        <strain evidence="1">CBS 384.51</strain>
    </source>
</reference>
<sequence>MFSARSVGAVTALALSYDHTYVASGHASGHIQLFDVQSPKTPARFVPPTTLEAVASGREEGHLVGSRIVSVGFIAGRHTALVSADDSGLAFYHSLGKVLFVEATDTLRILGKYPDEEVQETPVPGLSHVYHPFRRRRMRKAHTILSMSPLPLGPSPHCTDTYQLIALLTPAKLVIVGLKPTPKTWYRAHREADEDSLVKSRYKGILSWFPSIASGTIVQPTHQLNGKARTSQPEGMLPMLVYGWGNTLHLVRVSESKSPQDIKNPKTGKVNKVEVGRIVILEAGKWTVGGDVLALQWLNANQILVLTSVTLEVYDIHTFRLVEHVLFDAWTLVSPLLAHTTNGSVSYTDAVTEVSHSVRVYKGKIFLLGQHEVLVGTLLTWADRILSFVENGDFLSAIELTRSYYIGEAPGNRNGLPDKPEELREVVGEKMRELMAASARYAFSEDRMTDGTHITPDGRGVDRTSLFENLVATCARACLALGDFDFLFEELYSYYDEYGIPKIFLEQLEPFVLDGRIHYVPPRITQRIVGLHQENGRPDLAERLIWHIEPECLDINQAITLCQQYQLYDALIYVYTRALKDYVSPMVELFALIRSVQRYRKTRAEASPTSKQLINNSTIEDTAINAYKIFPYLANVLTGLTYPSEEPLPEAEAISAQNDVYKFLFFGRSSVWPEGESGKLVLTSDEENGVEPTYPYARLLVRFDSEAFLHTLDLAFEDHYLNDETRGVSRLVIVKILMEILSTPALPQTDRTFINIFIARNVPKYPQFIQMTPSALHNILIGLAKDEDESTREDRQLAAEFLLSAYTPHESDRILTLFMEAGFWRILRTWHRHDKQWAPLITAYMNDRDLGTPELFDSLSEVLRTASKGKKSGLQTDVIDTVSNSLPLLLRNGVASTAGLIDTYMPTLHEEAWKVLQERPASEQLCYLRELLGSPQSFDEGGPYSHYQRTGPSERVPFHMRQEYISLLCELQPHSIITELRYFPPELLDWKEVVKICEAHNALDAVVWSLDWRGDTQAALSKTDSFLEHLASDLSGFLVDTGVEAEVSIDRCLSKLHSLESTAVEICLRRSRPSDQAQIALPLEDIWFQLLSSQMNCVHRVAIVLPASESPGPLAGRVMDSLRASIQETFSALMSASSSKVVSFPRLFKRLVDAGRINHVSQGAQYNEFRTILTGMLESYRSDGEMLVITQHLMARDMFESVEELAKARSRGWAPSRRVCTICRERLCGHEKSQVSEDEEEQEAGIVVSRTGAIYHKSCFESEDTNTI</sequence>
<gene>
    <name evidence="1" type="ORF">BDY19DRAFT_472041</name>
</gene>
<evidence type="ECO:0000313" key="1">
    <source>
        <dbReference type="EMBL" id="KAI0084880.1"/>
    </source>
</evidence>
<organism evidence="1 2">
    <name type="scientific">Irpex rosettiformis</name>
    <dbReference type="NCBI Taxonomy" id="378272"/>
    <lineage>
        <taxon>Eukaryota</taxon>
        <taxon>Fungi</taxon>
        <taxon>Dikarya</taxon>
        <taxon>Basidiomycota</taxon>
        <taxon>Agaricomycotina</taxon>
        <taxon>Agaricomycetes</taxon>
        <taxon>Polyporales</taxon>
        <taxon>Irpicaceae</taxon>
        <taxon>Irpex</taxon>
    </lineage>
</organism>
<evidence type="ECO:0000313" key="2">
    <source>
        <dbReference type="Proteomes" id="UP001055072"/>
    </source>
</evidence>
<dbReference type="EMBL" id="MU274937">
    <property type="protein sequence ID" value="KAI0084880.1"/>
    <property type="molecule type" value="Genomic_DNA"/>
</dbReference>
<comment type="caution">
    <text evidence="1">The sequence shown here is derived from an EMBL/GenBank/DDBJ whole genome shotgun (WGS) entry which is preliminary data.</text>
</comment>
<name>A0ACB8TS95_9APHY</name>
<proteinExistence type="predicted"/>